<accession>A0A6S7D758</accession>
<name>A0A6S7D758_9BURK</name>
<reference evidence="1 2" key="1">
    <citation type="submission" date="2020-04" db="EMBL/GenBank/DDBJ databases">
        <authorList>
            <person name="De Canck E."/>
        </authorList>
    </citation>
    <scope>NUCLEOTIDE SEQUENCE [LARGE SCALE GENOMIC DNA]</scope>
    <source>
        <strain evidence="1 2">LMG 28614</strain>
    </source>
</reference>
<dbReference type="Proteomes" id="UP000494365">
    <property type="component" value="Unassembled WGS sequence"/>
</dbReference>
<dbReference type="RefSeq" id="WP_175153823.1">
    <property type="nucleotide sequence ID" value="NZ_CADIKK010000069.1"/>
</dbReference>
<keyword evidence="2" id="KW-1185">Reference proteome</keyword>
<proteinExistence type="predicted"/>
<evidence type="ECO:0000313" key="2">
    <source>
        <dbReference type="Proteomes" id="UP000494365"/>
    </source>
</evidence>
<sequence length="77" mass="8192">MPEIRIRESGNKPVIQPPMATISVDAERVDQRLIGVAALDGDTAHKSHAGASNSASKLTFPLRRFLSTASGTARHLA</sequence>
<dbReference type="AlphaFoldDB" id="A0A6S7D758"/>
<organism evidence="1 2">
    <name type="scientific">Paraburkholderia ultramafica</name>
    <dbReference type="NCBI Taxonomy" id="1544867"/>
    <lineage>
        <taxon>Bacteria</taxon>
        <taxon>Pseudomonadati</taxon>
        <taxon>Pseudomonadota</taxon>
        <taxon>Betaproteobacteria</taxon>
        <taxon>Burkholderiales</taxon>
        <taxon>Burkholderiaceae</taxon>
        <taxon>Paraburkholderia</taxon>
    </lineage>
</organism>
<evidence type="ECO:0000313" key="1">
    <source>
        <dbReference type="EMBL" id="CAB3809236.1"/>
    </source>
</evidence>
<dbReference type="EMBL" id="CADIKK010000069">
    <property type="protein sequence ID" value="CAB3809236.1"/>
    <property type="molecule type" value="Genomic_DNA"/>
</dbReference>
<gene>
    <name evidence="1" type="ORF">LMG28614_06986</name>
</gene>
<protein>
    <submittedName>
        <fullName evidence="1">Uncharacterized protein</fullName>
    </submittedName>
</protein>